<dbReference type="VEuPathDB" id="FungiDB:YALI1_B24654g"/>
<dbReference type="EMBL" id="KZ858974">
    <property type="protein sequence ID" value="RDW26771.1"/>
    <property type="molecule type" value="Genomic_DNA"/>
</dbReference>
<dbReference type="GO" id="GO:0003887">
    <property type="term" value="F:DNA-directed DNA polymerase activity"/>
    <property type="evidence" value="ECO:0007669"/>
    <property type="project" value="TreeGrafter"/>
</dbReference>
<reference evidence="1 2" key="1">
    <citation type="submission" date="2018-07" db="EMBL/GenBank/DDBJ databases">
        <title>Draft Genome Assemblies for Five Robust Yarrowia lipolytica Strains Exhibiting High Lipid Production and Pentose Sugar Utilization and Sugar Alcohol Secretion from Undetoxified Lignocellulosic Biomass Hydrolysates.</title>
        <authorList>
            <consortium name="DOE Joint Genome Institute"/>
            <person name="Walker C."/>
            <person name="Ryu S."/>
            <person name="Na H."/>
            <person name="Zane M."/>
            <person name="LaButti K."/>
            <person name="Lipzen A."/>
            <person name="Haridas S."/>
            <person name="Barry K."/>
            <person name="Grigoriev I.V."/>
            <person name="Quarterman J."/>
            <person name="Slininger P."/>
            <person name="Dien B."/>
            <person name="Trinh C.T."/>
        </authorList>
    </citation>
    <scope>NUCLEOTIDE SEQUENCE [LARGE SCALE GENOMIC DNA]</scope>
    <source>
        <strain evidence="1 2">YB392</strain>
    </source>
</reference>
<proteinExistence type="predicted"/>
<gene>
    <name evidence="1" type="ORF">B0I71DRAFT_130252</name>
</gene>
<dbReference type="GO" id="GO:0043625">
    <property type="term" value="C:delta DNA polymerase complex"/>
    <property type="evidence" value="ECO:0007669"/>
    <property type="project" value="TreeGrafter"/>
</dbReference>
<organism evidence="1 2">
    <name type="scientific">Yarrowia lipolytica</name>
    <name type="common">Candida lipolytica</name>
    <dbReference type="NCBI Taxonomy" id="4952"/>
    <lineage>
        <taxon>Eukaryota</taxon>
        <taxon>Fungi</taxon>
        <taxon>Dikarya</taxon>
        <taxon>Ascomycota</taxon>
        <taxon>Saccharomycotina</taxon>
        <taxon>Dipodascomycetes</taxon>
        <taxon>Dipodascales</taxon>
        <taxon>Dipodascales incertae sedis</taxon>
        <taxon>Yarrowia</taxon>
    </lineage>
</organism>
<evidence type="ECO:0000313" key="1">
    <source>
        <dbReference type="EMBL" id="RDW26771.1"/>
    </source>
</evidence>
<dbReference type="AlphaFoldDB" id="A0A371C8Y9"/>
<dbReference type="GO" id="GO:0006261">
    <property type="term" value="P:DNA-templated DNA replication"/>
    <property type="evidence" value="ECO:0007669"/>
    <property type="project" value="TreeGrafter"/>
</dbReference>
<accession>A0A371C8Y9</accession>
<sequence length="168" mass="19161">MAPKSAKQASLSFKSTKPSIKRDFKVVKQQQQQHNDIKTKDVKPPVQIESIETTICDELDREKAEKINSLPELDPSEKVYSDEAHKIAEKSIAPPVHPEEVNNCEKILKNFDFTVDFGPVVGLTRLERWERANKLGLNPPAVVKKILETKQGETEDVYKQSYLYDQLV</sequence>
<dbReference type="PANTHER" id="PTHR14303:SF0">
    <property type="entry name" value="DNA POLYMERASE DELTA SUBUNIT 4"/>
    <property type="match status" value="1"/>
</dbReference>
<dbReference type="PANTHER" id="PTHR14303">
    <property type="entry name" value="DNA POLYMERASE DELTA SUBUNIT 4"/>
    <property type="match status" value="1"/>
</dbReference>
<evidence type="ECO:0000313" key="2">
    <source>
        <dbReference type="Proteomes" id="UP000256601"/>
    </source>
</evidence>
<dbReference type="Proteomes" id="UP000256601">
    <property type="component" value="Unassembled WGS sequence"/>
</dbReference>
<name>A0A371C8Y9_YARLL</name>
<protein>
    <submittedName>
        <fullName evidence="1">DNA polymerase delta, subunit 4</fullName>
    </submittedName>
</protein>
<dbReference type="GO" id="GO:0000731">
    <property type="term" value="P:DNA synthesis involved in DNA repair"/>
    <property type="evidence" value="ECO:0007669"/>
    <property type="project" value="InterPro"/>
</dbReference>
<dbReference type="VEuPathDB" id="FungiDB:YALI0_B18920g"/>
<dbReference type="Pfam" id="PF04081">
    <property type="entry name" value="DNA_pol_delta_4"/>
    <property type="match status" value="1"/>
</dbReference>
<dbReference type="InterPro" id="IPR007218">
    <property type="entry name" value="DNA_pol_delta_4"/>
</dbReference>